<proteinExistence type="predicted"/>
<dbReference type="EMBL" id="JBBXMP010000100">
    <property type="protein sequence ID" value="KAL0062654.1"/>
    <property type="molecule type" value="Genomic_DNA"/>
</dbReference>
<evidence type="ECO:0000256" key="1">
    <source>
        <dbReference type="SAM" id="MobiDB-lite"/>
    </source>
</evidence>
<evidence type="ECO:0000256" key="2">
    <source>
        <dbReference type="SAM" id="Phobius"/>
    </source>
</evidence>
<keyword evidence="2" id="KW-1133">Transmembrane helix</keyword>
<feature type="transmembrane region" description="Helical" evidence="2">
    <location>
        <begin position="6"/>
        <end position="29"/>
    </location>
</feature>
<name>A0ABR2ZNR8_9AGAR</name>
<feature type="compositionally biased region" description="Basic and acidic residues" evidence="1">
    <location>
        <begin position="355"/>
        <end position="371"/>
    </location>
</feature>
<keyword evidence="4" id="KW-1185">Reference proteome</keyword>
<evidence type="ECO:0000313" key="3">
    <source>
        <dbReference type="EMBL" id="KAL0062654.1"/>
    </source>
</evidence>
<feature type="transmembrane region" description="Helical" evidence="2">
    <location>
        <begin position="273"/>
        <end position="301"/>
    </location>
</feature>
<reference evidence="3 4" key="1">
    <citation type="submission" date="2024-05" db="EMBL/GenBank/DDBJ databases">
        <title>A draft genome resource for the thread blight pathogen Marasmius tenuissimus strain MS-2.</title>
        <authorList>
            <person name="Yulfo-Soto G.E."/>
            <person name="Baruah I.K."/>
            <person name="Amoako-Attah I."/>
            <person name="Bukari Y."/>
            <person name="Meinhardt L.W."/>
            <person name="Bailey B.A."/>
            <person name="Cohen S.P."/>
        </authorList>
    </citation>
    <scope>NUCLEOTIDE SEQUENCE [LARGE SCALE GENOMIC DNA]</scope>
    <source>
        <strain evidence="3 4">MS-2</strain>
    </source>
</reference>
<protein>
    <submittedName>
        <fullName evidence="3">Uncharacterized protein</fullName>
    </submittedName>
</protein>
<dbReference type="Proteomes" id="UP001437256">
    <property type="component" value="Unassembled WGS sequence"/>
</dbReference>
<feature type="transmembrane region" description="Helical" evidence="2">
    <location>
        <begin position="247"/>
        <end position="267"/>
    </location>
</feature>
<keyword evidence="2" id="KW-0472">Membrane</keyword>
<accession>A0ABR2ZNR8</accession>
<comment type="caution">
    <text evidence="3">The sequence shown here is derived from an EMBL/GenBank/DDBJ whole genome shotgun (WGS) entry which is preliminary data.</text>
</comment>
<organism evidence="3 4">
    <name type="scientific">Marasmius tenuissimus</name>
    <dbReference type="NCBI Taxonomy" id="585030"/>
    <lineage>
        <taxon>Eukaryota</taxon>
        <taxon>Fungi</taxon>
        <taxon>Dikarya</taxon>
        <taxon>Basidiomycota</taxon>
        <taxon>Agaricomycotina</taxon>
        <taxon>Agaricomycetes</taxon>
        <taxon>Agaricomycetidae</taxon>
        <taxon>Agaricales</taxon>
        <taxon>Marasmiineae</taxon>
        <taxon>Marasmiaceae</taxon>
        <taxon>Marasmius</taxon>
    </lineage>
</organism>
<evidence type="ECO:0000313" key="4">
    <source>
        <dbReference type="Proteomes" id="UP001437256"/>
    </source>
</evidence>
<gene>
    <name evidence="3" type="ORF">AAF712_010491</name>
</gene>
<sequence length="379" mass="41888">MFLRRALLRLVKSTVLISLTWIFLAILYVSLPSPIPDDASTNASLLNGRTITRVFDKDTFFPPWDINVRGANSRDWTGQSFIMQFRLIRELGTGSATLVLGGGDDDVAGIGAFFGFPPQIEVPYHSILLEHLEGNTSLSSPTELTLATGDVDHLEFPPAAPADAALLAWWVMRDVAQIFYRIRRVPEENLVQIWTDSDFWYQGLEGTPPGIDPLLSITLDELGNISETEFPSLPTSSSPSMFYPIRLVLIGFLGPVGVAGFLLFALFSGVMQGIFALLALVLNMAALVVFCVAIYGIYWWIKHERPRMAVSVSELRDLLDSALDTIRSRNERAPEEQVVSQEVDLEANRIGARSDEDVLRVSKEHHEKEGGDPAAGARS</sequence>
<feature type="region of interest" description="Disordered" evidence="1">
    <location>
        <begin position="355"/>
        <end position="379"/>
    </location>
</feature>
<keyword evidence="2" id="KW-0812">Transmembrane</keyword>